<evidence type="ECO:0000313" key="1">
    <source>
        <dbReference type="EMBL" id="KAJ6708954.1"/>
    </source>
</evidence>
<sequence length="23" mass="2845">MRRSTVCKGRRIFWPLIQRSLQL</sequence>
<reference evidence="1" key="2">
    <citation type="journal article" date="2023" name="Int. J. Mol. Sci.">
        <title>De Novo Assembly and Annotation of 11 Diverse Shrub Willow (Salix) Genomes Reveals Novel Gene Organization in Sex-Linked Regions.</title>
        <authorList>
            <person name="Hyden B."/>
            <person name="Feng K."/>
            <person name="Yates T.B."/>
            <person name="Jawdy S."/>
            <person name="Cereghino C."/>
            <person name="Smart L.B."/>
            <person name="Muchero W."/>
        </authorList>
    </citation>
    <scope>NUCLEOTIDE SEQUENCE</scope>
    <source>
        <tissue evidence="1">Shoot tip</tissue>
    </source>
</reference>
<dbReference type="AlphaFoldDB" id="A0A9Q0QLW8"/>
<comment type="caution">
    <text evidence="1">The sequence shown here is derived from an EMBL/GenBank/DDBJ whole genome shotgun (WGS) entry which is preliminary data.</text>
</comment>
<reference evidence="1" key="1">
    <citation type="submission" date="2022-11" db="EMBL/GenBank/DDBJ databases">
        <authorList>
            <person name="Hyden B.L."/>
            <person name="Feng K."/>
            <person name="Yates T."/>
            <person name="Jawdy S."/>
            <person name="Smart L.B."/>
            <person name="Muchero W."/>
        </authorList>
    </citation>
    <scope>NUCLEOTIDE SEQUENCE</scope>
    <source>
        <tissue evidence="1">Shoot tip</tissue>
    </source>
</reference>
<dbReference type="EMBL" id="JAPFFM010000015">
    <property type="protein sequence ID" value="KAJ6708954.1"/>
    <property type="molecule type" value="Genomic_DNA"/>
</dbReference>
<name>A0A9Q0QLW8_9ROSI</name>
<proteinExistence type="predicted"/>
<dbReference type="Proteomes" id="UP001151752">
    <property type="component" value="Chromosome 2"/>
</dbReference>
<accession>A0A9Q0QLW8</accession>
<evidence type="ECO:0000313" key="2">
    <source>
        <dbReference type="Proteomes" id="UP001151752"/>
    </source>
</evidence>
<protein>
    <submittedName>
        <fullName evidence="1">Uncharacterized protein</fullName>
    </submittedName>
</protein>
<organism evidence="1 2">
    <name type="scientific">Salix koriyanagi</name>
    <dbReference type="NCBI Taxonomy" id="2511006"/>
    <lineage>
        <taxon>Eukaryota</taxon>
        <taxon>Viridiplantae</taxon>
        <taxon>Streptophyta</taxon>
        <taxon>Embryophyta</taxon>
        <taxon>Tracheophyta</taxon>
        <taxon>Spermatophyta</taxon>
        <taxon>Magnoliopsida</taxon>
        <taxon>eudicotyledons</taxon>
        <taxon>Gunneridae</taxon>
        <taxon>Pentapetalae</taxon>
        <taxon>rosids</taxon>
        <taxon>fabids</taxon>
        <taxon>Malpighiales</taxon>
        <taxon>Salicaceae</taxon>
        <taxon>Saliceae</taxon>
        <taxon>Salix</taxon>
    </lineage>
</organism>
<gene>
    <name evidence="1" type="ORF">OIU74_010122</name>
</gene>
<keyword evidence="2" id="KW-1185">Reference proteome</keyword>
<feature type="non-terminal residue" evidence="1">
    <location>
        <position position="23"/>
    </location>
</feature>